<gene>
    <name evidence="1" type="ORF">DO97_07945</name>
</gene>
<name>A0A098TNS4_9CYAN</name>
<evidence type="ECO:0000313" key="1">
    <source>
        <dbReference type="EMBL" id="KGF72483.1"/>
    </source>
</evidence>
<dbReference type="STRING" id="1497020.DO97_07945"/>
<dbReference type="EMBL" id="JJML01000025">
    <property type="protein sequence ID" value="KGF72483.1"/>
    <property type="molecule type" value="Genomic_DNA"/>
</dbReference>
<keyword evidence="2" id="KW-1185">Reference proteome</keyword>
<comment type="caution">
    <text evidence="1">The sequence shown here is derived from an EMBL/GenBank/DDBJ whole genome shotgun (WGS) entry which is preliminary data.</text>
</comment>
<reference evidence="1 2" key="1">
    <citation type="journal article" date="2014" name="Mol. Ecol.">
        <title>Evolution of Synechococcus.</title>
        <authorList>
            <person name="Dvorak P."/>
            <person name="Casamatta D."/>
            <person name="Hasler P."/>
            <person name="Poulickova A."/>
            <person name="Ondrej V."/>
            <person name="Sanges R."/>
        </authorList>
    </citation>
    <scope>NUCLEOTIDE SEQUENCE [LARGE SCALE GENOMIC DNA]</scope>
    <source>
        <strain evidence="1 2">CAUP A 1101</strain>
    </source>
</reference>
<dbReference type="AlphaFoldDB" id="A0A098TNS4"/>
<organism evidence="1 2">
    <name type="scientific">Neosynechococcus sphagnicola sy1</name>
    <dbReference type="NCBI Taxonomy" id="1497020"/>
    <lineage>
        <taxon>Bacteria</taxon>
        <taxon>Bacillati</taxon>
        <taxon>Cyanobacteriota</taxon>
        <taxon>Cyanophyceae</taxon>
        <taxon>Neosynechococcales</taxon>
        <taxon>Neosynechococcaceae</taxon>
        <taxon>Neosynechococcus</taxon>
    </lineage>
</organism>
<accession>A0A098TNS4</accession>
<dbReference type="Proteomes" id="UP000030170">
    <property type="component" value="Unassembled WGS sequence"/>
</dbReference>
<proteinExistence type="predicted"/>
<evidence type="ECO:0000313" key="2">
    <source>
        <dbReference type="Proteomes" id="UP000030170"/>
    </source>
</evidence>
<sequence length="204" mass="22940">MTCSLNADSGLYEATISNQVVQALATKNGNQAYTIEQQFERLAEIEKEQCEAKNQESVAYAAIPEQWDIKVGNNRPQLIIQFGEKLQGNKVDSPKYSIVIPWANTTTAIKNSPIGQWDKGKIRCSYEMPDNSKIIVFAKTENEGKRVINQALTVVQGNKKRSDNLIICTRIDSTRFKEITVVPRILRFFSTGQGKAIPDWEVTL</sequence>
<protein>
    <submittedName>
        <fullName evidence="1">Uncharacterized protein</fullName>
    </submittedName>
</protein>